<evidence type="ECO:0000313" key="3">
    <source>
        <dbReference type="EMBL" id="MFD2264636.1"/>
    </source>
</evidence>
<sequence>MTFSPCRLPLVLATTVACLLPLTTQATPTARHSNRNAPVVHQIPDLPKGFIVPVKGGRMTSGFGWRVHPILKDVRFHNGVDFAVARGTPVVAAKEGTIVSVSWHKTYGRLVRIRHADGYETVYAHLNSFAPGLVAGKKVRQGQQIGSVGTSGYATGPHLYWEVYLHGEAQDPLELVAEADVFRAD</sequence>
<proteinExistence type="predicted"/>
<dbReference type="Gene3D" id="2.70.70.10">
    <property type="entry name" value="Glucose Permease (Domain IIA)"/>
    <property type="match status" value="1"/>
</dbReference>
<feature type="domain" description="M23ase beta-sheet core" evidence="2">
    <location>
        <begin position="75"/>
        <end position="172"/>
    </location>
</feature>
<evidence type="ECO:0000259" key="2">
    <source>
        <dbReference type="Pfam" id="PF01551"/>
    </source>
</evidence>
<dbReference type="SUPFAM" id="SSF51261">
    <property type="entry name" value="Duplicated hybrid motif"/>
    <property type="match status" value="1"/>
</dbReference>
<dbReference type="RefSeq" id="WP_379877747.1">
    <property type="nucleotide sequence ID" value="NZ_JBHUIP010000014.1"/>
</dbReference>
<keyword evidence="1" id="KW-0732">Signal</keyword>
<protein>
    <submittedName>
        <fullName evidence="3">M23 family metallopeptidase</fullName>
        <ecNumber evidence="3">3.4.24.-</ecNumber>
    </submittedName>
</protein>
<evidence type="ECO:0000256" key="1">
    <source>
        <dbReference type="SAM" id="SignalP"/>
    </source>
</evidence>
<dbReference type="PROSITE" id="PS51257">
    <property type="entry name" value="PROKAR_LIPOPROTEIN"/>
    <property type="match status" value="1"/>
</dbReference>
<dbReference type="InterPro" id="IPR016047">
    <property type="entry name" value="M23ase_b-sheet_dom"/>
</dbReference>
<dbReference type="CDD" id="cd12797">
    <property type="entry name" value="M23_peptidase"/>
    <property type="match status" value="1"/>
</dbReference>
<feature type="signal peptide" evidence="1">
    <location>
        <begin position="1"/>
        <end position="26"/>
    </location>
</feature>
<dbReference type="GO" id="GO:0016787">
    <property type="term" value="F:hydrolase activity"/>
    <property type="evidence" value="ECO:0007669"/>
    <property type="project" value="UniProtKB-KW"/>
</dbReference>
<comment type="caution">
    <text evidence="3">The sequence shown here is derived from an EMBL/GenBank/DDBJ whole genome shotgun (WGS) entry which is preliminary data.</text>
</comment>
<dbReference type="PANTHER" id="PTHR21666:SF270">
    <property type="entry name" value="MUREIN HYDROLASE ACTIVATOR ENVC"/>
    <property type="match status" value="1"/>
</dbReference>
<dbReference type="Proteomes" id="UP001597295">
    <property type="component" value="Unassembled WGS sequence"/>
</dbReference>
<dbReference type="Pfam" id="PF01551">
    <property type="entry name" value="Peptidase_M23"/>
    <property type="match status" value="1"/>
</dbReference>
<accession>A0ABW5DYW4</accession>
<dbReference type="EC" id="3.4.24.-" evidence="3"/>
<evidence type="ECO:0000313" key="4">
    <source>
        <dbReference type="Proteomes" id="UP001597295"/>
    </source>
</evidence>
<organism evidence="3 4">
    <name type="scientific">Lacibacterium aquatile</name>
    <dbReference type="NCBI Taxonomy" id="1168082"/>
    <lineage>
        <taxon>Bacteria</taxon>
        <taxon>Pseudomonadati</taxon>
        <taxon>Pseudomonadota</taxon>
        <taxon>Alphaproteobacteria</taxon>
        <taxon>Rhodospirillales</taxon>
        <taxon>Rhodospirillaceae</taxon>
    </lineage>
</organism>
<dbReference type="InterPro" id="IPR050570">
    <property type="entry name" value="Cell_wall_metabolism_enzyme"/>
</dbReference>
<gene>
    <name evidence="3" type="ORF">ACFSM5_17155</name>
</gene>
<name>A0ABW5DYW4_9PROT</name>
<dbReference type="InterPro" id="IPR011055">
    <property type="entry name" value="Dup_hybrid_motif"/>
</dbReference>
<keyword evidence="3" id="KW-0378">Hydrolase</keyword>
<reference evidence="4" key="1">
    <citation type="journal article" date="2019" name="Int. J. Syst. Evol. Microbiol.">
        <title>The Global Catalogue of Microorganisms (GCM) 10K type strain sequencing project: providing services to taxonomists for standard genome sequencing and annotation.</title>
        <authorList>
            <consortium name="The Broad Institute Genomics Platform"/>
            <consortium name="The Broad Institute Genome Sequencing Center for Infectious Disease"/>
            <person name="Wu L."/>
            <person name="Ma J."/>
        </authorList>
    </citation>
    <scope>NUCLEOTIDE SEQUENCE [LARGE SCALE GENOMIC DNA]</scope>
    <source>
        <strain evidence="4">CGMCC 1.19062</strain>
    </source>
</reference>
<feature type="chain" id="PRO_5046519435" evidence="1">
    <location>
        <begin position="27"/>
        <end position="185"/>
    </location>
</feature>
<dbReference type="PANTHER" id="PTHR21666">
    <property type="entry name" value="PEPTIDASE-RELATED"/>
    <property type="match status" value="1"/>
</dbReference>
<dbReference type="EMBL" id="JBHUIP010000014">
    <property type="protein sequence ID" value="MFD2264636.1"/>
    <property type="molecule type" value="Genomic_DNA"/>
</dbReference>
<keyword evidence="4" id="KW-1185">Reference proteome</keyword>